<keyword evidence="2 7" id="KW-0540">Nuclease</keyword>
<dbReference type="EMBL" id="WMBQ01000001">
    <property type="protein sequence ID" value="MTD94615.1"/>
    <property type="molecule type" value="Genomic_DNA"/>
</dbReference>
<dbReference type="GO" id="GO:0005737">
    <property type="term" value="C:cytoplasm"/>
    <property type="evidence" value="ECO:0007669"/>
    <property type="project" value="UniProtKB-SubCell"/>
</dbReference>
<dbReference type="HAMAP" id="MF_00009">
    <property type="entry name" value="Endoribonucl_YbeY"/>
    <property type="match status" value="1"/>
</dbReference>
<comment type="subcellular location">
    <subcellularLocation>
        <location evidence="7">Cytoplasm</location>
    </subcellularLocation>
</comment>
<dbReference type="Pfam" id="PF02130">
    <property type="entry name" value="YbeY"/>
    <property type="match status" value="1"/>
</dbReference>
<comment type="function">
    <text evidence="7">Single strand-specific metallo-endoribonuclease involved in late-stage 70S ribosome quality control and in maturation of the 3' terminus of the 16S rRNA.</text>
</comment>
<keyword evidence="7" id="KW-0698">rRNA processing</keyword>
<dbReference type="AlphaFoldDB" id="A0A6I3KG66"/>
<feature type="region of interest" description="Disordered" evidence="8">
    <location>
        <begin position="1"/>
        <end position="25"/>
    </location>
</feature>
<dbReference type="GO" id="GO:0006364">
    <property type="term" value="P:rRNA processing"/>
    <property type="evidence" value="ECO:0007669"/>
    <property type="project" value="UniProtKB-UniRule"/>
</dbReference>
<keyword evidence="7" id="KW-0690">Ribosome biogenesis</keyword>
<evidence type="ECO:0000313" key="9">
    <source>
        <dbReference type="EMBL" id="MTD94615.1"/>
    </source>
</evidence>
<dbReference type="InterPro" id="IPR002036">
    <property type="entry name" value="YbeY"/>
</dbReference>
<evidence type="ECO:0000256" key="6">
    <source>
        <dbReference type="ARBA" id="ARBA00022833"/>
    </source>
</evidence>
<evidence type="ECO:0000313" key="10">
    <source>
        <dbReference type="Proteomes" id="UP000440694"/>
    </source>
</evidence>
<dbReference type="SUPFAM" id="SSF55486">
    <property type="entry name" value="Metalloproteases ('zincins'), catalytic domain"/>
    <property type="match status" value="1"/>
</dbReference>
<dbReference type="GO" id="GO:0008270">
    <property type="term" value="F:zinc ion binding"/>
    <property type="evidence" value="ECO:0007669"/>
    <property type="project" value="UniProtKB-UniRule"/>
</dbReference>
<keyword evidence="4 7" id="KW-0255">Endonuclease</keyword>
<organism evidence="9 10">
    <name type="scientific">Hyphomicrobium album</name>
    <dbReference type="NCBI Taxonomy" id="2665159"/>
    <lineage>
        <taxon>Bacteria</taxon>
        <taxon>Pseudomonadati</taxon>
        <taxon>Pseudomonadota</taxon>
        <taxon>Alphaproteobacteria</taxon>
        <taxon>Hyphomicrobiales</taxon>
        <taxon>Hyphomicrobiaceae</taxon>
        <taxon>Hyphomicrobium</taxon>
    </lineage>
</organism>
<comment type="similarity">
    <text evidence="1 7">Belongs to the endoribonuclease YbeY family.</text>
</comment>
<dbReference type="GO" id="GO:0004521">
    <property type="term" value="F:RNA endonuclease activity"/>
    <property type="evidence" value="ECO:0007669"/>
    <property type="project" value="UniProtKB-UniRule"/>
</dbReference>
<dbReference type="Proteomes" id="UP000440694">
    <property type="component" value="Unassembled WGS sequence"/>
</dbReference>
<dbReference type="RefSeq" id="WP_154739013.1">
    <property type="nucleotide sequence ID" value="NZ_WMBQ01000001.1"/>
</dbReference>
<dbReference type="GO" id="GO:0004222">
    <property type="term" value="F:metalloendopeptidase activity"/>
    <property type="evidence" value="ECO:0007669"/>
    <property type="project" value="InterPro"/>
</dbReference>
<keyword evidence="5 7" id="KW-0378">Hydrolase</keyword>
<evidence type="ECO:0000256" key="7">
    <source>
        <dbReference type="HAMAP-Rule" id="MF_00009"/>
    </source>
</evidence>
<dbReference type="NCBIfam" id="TIGR00043">
    <property type="entry name" value="rRNA maturation RNase YbeY"/>
    <property type="match status" value="1"/>
</dbReference>
<dbReference type="InterPro" id="IPR023091">
    <property type="entry name" value="MetalPrtase_cat_dom_sf_prd"/>
</dbReference>
<keyword evidence="10" id="KW-1185">Reference proteome</keyword>
<dbReference type="PANTHER" id="PTHR46986:SF1">
    <property type="entry name" value="ENDORIBONUCLEASE YBEY, CHLOROPLASTIC"/>
    <property type="match status" value="1"/>
</dbReference>
<feature type="binding site" evidence="7">
    <location>
        <position position="147"/>
    </location>
    <ligand>
        <name>Zn(2+)</name>
        <dbReference type="ChEBI" id="CHEBI:29105"/>
        <note>catalytic</note>
    </ligand>
</feature>
<comment type="cofactor">
    <cofactor evidence="7">
        <name>Zn(2+)</name>
        <dbReference type="ChEBI" id="CHEBI:29105"/>
    </cofactor>
    <text evidence="7">Binds 1 zinc ion.</text>
</comment>
<protein>
    <recommendedName>
        <fullName evidence="7">Endoribonuclease YbeY</fullName>
        <ecNumber evidence="7">3.1.-.-</ecNumber>
    </recommendedName>
</protein>
<evidence type="ECO:0000256" key="2">
    <source>
        <dbReference type="ARBA" id="ARBA00022722"/>
    </source>
</evidence>
<dbReference type="InterPro" id="IPR020549">
    <property type="entry name" value="YbeY_CS"/>
</dbReference>
<dbReference type="EC" id="3.1.-.-" evidence="7"/>
<name>A0A6I3KG66_9HYPH</name>
<reference evidence="9 10" key="1">
    <citation type="submission" date="2019-11" db="EMBL/GenBank/DDBJ databases">
        <title>Identification of a novel strain.</title>
        <authorList>
            <person name="Xu Q."/>
            <person name="Wang G."/>
        </authorList>
    </citation>
    <scope>NUCLEOTIDE SEQUENCE [LARGE SCALE GENOMIC DNA]</scope>
    <source>
        <strain evidence="10">xq</strain>
    </source>
</reference>
<dbReference type="Gene3D" id="3.40.390.30">
    <property type="entry name" value="Metalloproteases ('zincins'), catalytic domain"/>
    <property type="match status" value="1"/>
</dbReference>
<gene>
    <name evidence="7 9" type="primary">ybeY</name>
    <name evidence="9" type="ORF">GIW81_09755</name>
</gene>
<dbReference type="PROSITE" id="PS01306">
    <property type="entry name" value="UPF0054"/>
    <property type="match status" value="1"/>
</dbReference>
<keyword evidence="6 7" id="KW-0862">Zinc</keyword>
<evidence type="ECO:0000256" key="5">
    <source>
        <dbReference type="ARBA" id="ARBA00022801"/>
    </source>
</evidence>
<comment type="caution">
    <text evidence="9">The sequence shown here is derived from an EMBL/GenBank/DDBJ whole genome shotgun (WGS) entry which is preliminary data.</text>
</comment>
<accession>A0A6I3KG66</accession>
<keyword evidence="3 7" id="KW-0479">Metal-binding</keyword>
<evidence type="ECO:0000256" key="4">
    <source>
        <dbReference type="ARBA" id="ARBA00022759"/>
    </source>
</evidence>
<sequence>MSPVAPVTNAPPANGTDDAQADADPPISLDIDVVHEDGDWAAVAGADALVREAAAALAAELAPIEGEVCVALSSDAQVAELNGSYRGKPAPTNVLSFPAVPMLPVDGEPRFLGDIVLALETMRREAAELKLPVEHHMQHLAVHGILHLLGYDHETGEEAQVMESLEIRILARLGIPDPYAAAGELVENS</sequence>
<evidence type="ECO:0000256" key="1">
    <source>
        <dbReference type="ARBA" id="ARBA00010875"/>
    </source>
</evidence>
<keyword evidence="7" id="KW-0963">Cytoplasm</keyword>
<feature type="compositionally biased region" description="Low complexity" evidence="8">
    <location>
        <begin position="1"/>
        <end position="14"/>
    </location>
</feature>
<feature type="binding site" evidence="7">
    <location>
        <position position="153"/>
    </location>
    <ligand>
        <name>Zn(2+)</name>
        <dbReference type="ChEBI" id="CHEBI:29105"/>
        <note>catalytic</note>
    </ligand>
</feature>
<dbReference type="PANTHER" id="PTHR46986">
    <property type="entry name" value="ENDORIBONUCLEASE YBEY, CHLOROPLASTIC"/>
    <property type="match status" value="1"/>
</dbReference>
<evidence type="ECO:0000256" key="3">
    <source>
        <dbReference type="ARBA" id="ARBA00022723"/>
    </source>
</evidence>
<evidence type="ECO:0000256" key="8">
    <source>
        <dbReference type="SAM" id="MobiDB-lite"/>
    </source>
</evidence>
<proteinExistence type="inferred from homology"/>
<feature type="binding site" evidence="7">
    <location>
        <position position="143"/>
    </location>
    <ligand>
        <name>Zn(2+)</name>
        <dbReference type="ChEBI" id="CHEBI:29105"/>
        <note>catalytic</note>
    </ligand>
</feature>